<evidence type="ECO:0000256" key="3">
    <source>
        <dbReference type="ARBA" id="ARBA00022679"/>
    </source>
</evidence>
<accession>A0A3B0W7H8</accession>
<gene>
    <name evidence="5" type="ORF">MNBD_GAMMA06-2067</name>
</gene>
<dbReference type="GO" id="GO:0005737">
    <property type="term" value="C:cytoplasm"/>
    <property type="evidence" value="ECO:0007669"/>
    <property type="project" value="UniProtKB-SubCell"/>
</dbReference>
<keyword evidence="4 5" id="KW-0012">Acyltransferase</keyword>
<dbReference type="PANTHER" id="PTHR30098">
    <property type="entry name" value="LEUCYL/PHENYLALANYL-TRNA--PROTEIN TRANSFERASE"/>
    <property type="match status" value="1"/>
</dbReference>
<dbReference type="EMBL" id="UOFD01000037">
    <property type="protein sequence ID" value="VAW51865.1"/>
    <property type="molecule type" value="Genomic_DNA"/>
</dbReference>
<sequence length="237" mass="26929">MSQIPWLEENNFKFPNVNTALTEPDGLLAASERLTPELVVEAYKQGIFPWYSDGQPVLWWSPNPRCVLYPEKFHVSRSFKRTLNNNPFEVKINTAFREVMLACAQPRRNDNAENEGTWITQKMLDVYCQLHAAGIAHSIECWHGKQLVGGMYGLVLGDIFFGESMFSKMKDASKVAMFYLCDAIKPSLVDAQVYSEHLQTLGAEEISRSDFIGYVTSHLNYSLDITAVPLTMRDMNC</sequence>
<dbReference type="Gene3D" id="3.40.630.70">
    <property type="entry name" value="Leucyl/phenylalanyl-tRNA-protein transferase, C-terminal domain"/>
    <property type="match status" value="1"/>
</dbReference>
<dbReference type="GO" id="GO:0008914">
    <property type="term" value="F:leucyl-tRNA--protein transferase activity"/>
    <property type="evidence" value="ECO:0007669"/>
    <property type="project" value="UniProtKB-EC"/>
</dbReference>
<dbReference type="NCBIfam" id="TIGR00667">
    <property type="entry name" value="aat"/>
    <property type="match status" value="1"/>
</dbReference>
<keyword evidence="3 5" id="KW-0808">Transferase</keyword>
<dbReference type="FunFam" id="3.30.70.3550:FF:000001">
    <property type="entry name" value="Leucyl/phenylalanyl-tRNA--protein transferase"/>
    <property type="match status" value="1"/>
</dbReference>
<dbReference type="InterPro" id="IPR042203">
    <property type="entry name" value="Leu/Phe-tRNA_Trfase_C"/>
</dbReference>
<evidence type="ECO:0000256" key="1">
    <source>
        <dbReference type="ARBA" id="ARBA00004496"/>
    </source>
</evidence>
<proteinExistence type="inferred from homology"/>
<dbReference type="PANTHER" id="PTHR30098:SF2">
    <property type="entry name" value="LEUCYL_PHENYLALANYL-TRNA--PROTEIN TRANSFERASE"/>
    <property type="match status" value="1"/>
</dbReference>
<evidence type="ECO:0000313" key="5">
    <source>
        <dbReference type="EMBL" id="VAW51865.1"/>
    </source>
</evidence>
<dbReference type="SUPFAM" id="SSF55729">
    <property type="entry name" value="Acyl-CoA N-acyltransferases (Nat)"/>
    <property type="match status" value="1"/>
</dbReference>
<dbReference type="InterPro" id="IPR004616">
    <property type="entry name" value="Leu/Phe-tRNA_Trfase"/>
</dbReference>
<keyword evidence="2" id="KW-0963">Cytoplasm</keyword>
<dbReference type="EC" id="2.3.2.6" evidence="5"/>
<reference evidence="5" key="1">
    <citation type="submission" date="2018-06" db="EMBL/GenBank/DDBJ databases">
        <authorList>
            <person name="Zhirakovskaya E."/>
        </authorList>
    </citation>
    <scope>NUCLEOTIDE SEQUENCE</scope>
</reference>
<protein>
    <submittedName>
        <fullName evidence="5">Leucyl/phenylalanyl-tRNA--protein transferase</fullName>
        <ecNumber evidence="5">2.3.2.6</ecNumber>
    </submittedName>
</protein>
<comment type="subcellular location">
    <subcellularLocation>
        <location evidence="1">Cytoplasm</location>
    </subcellularLocation>
</comment>
<dbReference type="HAMAP" id="MF_00688">
    <property type="entry name" value="Leu_Phe_trans"/>
    <property type="match status" value="1"/>
</dbReference>
<dbReference type="Gene3D" id="3.30.70.3550">
    <property type="entry name" value="Leucyl/phenylalanyl-tRNA-protein transferase, N-terminal domain"/>
    <property type="match status" value="1"/>
</dbReference>
<name>A0A3B0W7H8_9ZZZZ</name>
<dbReference type="InterPro" id="IPR042221">
    <property type="entry name" value="Leu/Phe-tRNA_Trfase_N"/>
</dbReference>
<dbReference type="AlphaFoldDB" id="A0A3B0W7H8"/>
<evidence type="ECO:0000256" key="4">
    <source>
        <dbReference type="ARBA" id="ARBA00023315"/>
    </source>
</evidence>
<dbReference type="GO" id="GO:0030163">
    <property type="term" value="P:protein catabolic process"/>
    <property type="evidence" value="ECO:0007669"/>
    <property type="project" value="InterPro"/>
</dbReference>
<dbReference type="Pfam" id="PF03588">
    <property type="entry name" value="Leu_Phe_trans"/>
    <property type="match status" value="1"/>
</dbReference>
<dbReference type="InterPro" id="IPR016181">
    <property type="entry name" value="Acyl_CoA_acyltransferase"/>
</dbReference>
<organism evidence="5">
    <name type="scientific">hydrothermal vent metagenome</name>
    <dbReference type="NCBI Taxonomy" id="652676"/>
    <lineage>
        <taxon>unclassified sequences</taxon>
        <taxon>metagenomes</taxon>
        <taxon>ecological metagenomes</taxon>
    </lineage>
</organism>
<evidence type="ECO:0000256" key="2">
    <source>
        <dbReference type="ARBA" id="ARBA00022490"/>
    </source>
</evidence>